<feature type="transmembrane region" description="Helical" evidence="1">
    <location>
        <begin position="918"/>
        <end position="939"/>
    </location>
</feature>
<dbReference type="Gene3D" id="3.30.70.1320">
    <property type="entry name" value="Multidrug efflux transporter AcrB pore domain like"/>
    <property type="match status" value="1"/>
</dbReference>
<keyword evidence="1" id="KW-0812">Transmembrane</keyword>
<feature type="transmembrane region" description="Helical" evidence="1">
    <location>
        <begin position="509"/>
        <end position="536"/>
    </location>
</feature>
<feature type="transmembrane region" description="Helical" evidence="1">
    <location>
        <begin position="431"/>
        <end position="451"/>
    </location>
</feature>
<evidence type="ECO:0000256" key="1">
    <source>
        <dbReference type="SAM" id="Phobius"/>
    </source>
</evidence>
<dbReference type="PANTHER" id="PTHR32063:SF8">
    <property type="entry name" value="CATION EFFLUX PROTEIN"/>
    <property type="match status" value="1"/>
</dbReference>
<accession>A0A8X8IJ35</accession>
<dbReference type="Gene3D" id="1.20.1640.10">
    <property type="entry name" value="Multidrug efflux transporter AcrB transmembrane domain"/>
    <property type="match status" value="2"/>
</dbReference>
<evidence type="ECO:0000313" key="2">
    <source>
        <dbReference type="EMBL" id="SDX62876.1"/>
    </source>
</evidence>
<feature type="transmembrane region" description="Helical" evidence="1">
    <location>
        <begin position="463"/>
        <end position="488"/>
    </location>
</feature>
<feature type="transmembrane region" description="Helical" evidence="1">
    <location>
        <begin position="960"/>
        <end position="983"/>
    </location>
</feature>
<evidence type="ECO:0000313" key="3">
    <source>
        <dbReference type="Proteomes" id="UP000198711"/>
    </source>
</evidence>
<dbReference type="Proteomes" id="UP000198711">
    <property type="component" value="Unassembled WGS sequence"/>
</dbReference>
<dbReference type="PRINTS" id="PR00702">
    <property type="entry name" value="ACRIFLAVINRP"/>
</dbReference>
<dbReference type="Pfam" id="PF00873">
    <property type="entry name" value="ACR_tran"/>
    <property type="match status" value="1"/>
</dbReference>
<feature type="transmembrane region" description="Helical" evidence="1">
    <location>
        <begin position="866"/>
        <end position="885"/>
    </location>
</feature>
<keyword evidence="1" id="KW-1133">Transmembrane helix</keyword>
<dbReference type="GO" id="GO:0005886">
    <property type="term" value="C:plasma membrane"/>
    <property type="evidence" value="ECO:0007669"/>
    <property type="project" value="TreeGrafter"/>
</dbReference>
<organism evidence="2 3">
    <name type="scientific">Hydrobacter penzbergensis</name>
    <dbReference type="NCBI Taxonomy" id="1235997"/>
    <lineage>
        <taxon>Bacteria</taxon>
        <taxon>Pseudomonadati</taxon>
        <taxon>Bacteroidota</taxon>
        <taxon>Chitinophagia</taxon>
        <taxon>Chitinophagales</taxon>
        <taxon>Chitinophagaceae</taxon>
        <taxon>Hydrobacter</taxon>
    </lineage>
</organism>
<feature type="transmembrane region" description="Helical" evidence="1">
    <location>
        <begin position="360"/>
        <end position="380"/>
    </location>
</feature>
<keyword evidence="1" id="KW-0472">Membrane</keyword>
<dbReference type="Gene3D" id="3.30.70.1430">
    <property type="entry name" value="Multidrug efflux transporter AcrB pore domain"/>
    <property type="match status" value="2"/>
</dbReference>
<dbReference type="AlphaFoldDB" id="A0A8X8IJ35"/>
<name>A0A8X8IJ35_9BACT</name>
<feature type="transmembrane region" description="Helical" evidence="1">
    <location>
        <begin position="12"/>
        <end position="30"/>
    </location>
</feature>
<dbReference type="EMBL" id="FNNO01000022">
    <property type="protein sequence ID" value="SDX62876.1"/>
    <property type="molecule type" value="Genomic_DNA"/>
</dbReference>
<dbReference type="SUPFAM" id="SSF82866">
    <property type="entry name" value="Multidrug efflux transporter AcrB transmembrane domain"/>
    <property type="match status" value="2"/>
</dbReference>
<feature type="transmembrane region" description="Helical" evidence="1">
    <location>
        <begin position="892"/>
        <end position="912"/>
    </location>
</feature>
<dbReference type="InterPro" id="IPR027463">
    <property type="entry name" value="AcrB_DN_DC_subdom"/>
</dbReference>
<comment type="caution">
    <text evidence="2">The sequence shown here is derived from an EMBL/GenBank/DDBJ whole genome shotgun (WGS) entry which is preliminary data.</text>
</comment>
<dbReference type="InterPro" id="IPR001036">
    <property type="entry name" value="Acrflvin-R"/>
</dbReference>
<sequence length="1046" mass="113752">MLRLIQFALRKPVTIIVLVFGVILFSILAIRKSAIDIFPAVNAPTIYVAQTYGGLSPQQMEGFITSYYEYHFLYITGIKAVESKSIQGLSLIKLQFHEGTNMAAAMAEVVSYATRARSFMPPGTLPPFIMRYDAGSVPVGQLVFSSSTRSLNEIQDLALFKVRPMFASLSGVSAPPPFGGNQRTIVVKADPDRLRSYNITADELVTAIAKNNPILPAGNIRLADKAIITASNSVADNFKELENVTVRDVNGTPILVRDLASVDNGADITAGYALINGKRSVYIPVTKRADASTWDVVQSIKKAMPDMQAAIPGDIKVSYEFDQSGYVVNSLRSLLFEGLLGALLTGLMVWLFLKDLRSAFIVIINIPLALLTSVVCLYLTGQTINIMTLGGLALAVGILVDESTVTIENIHHHVEMGKSRSRAIWDACGEIAIPKLLILLSILAVFVPALFMSGVPRSMFMPLSMAVAFAMIASFLLSQTLVPVLSNWIMKAGHAAASEGLFEKLKQRLVSGIQTTSAVVVPVVIILLLLLAFIGYRNAGTEIFPKIDAGQMQVRLRMPVGTRIERTEDATKKVLNIIDSLAGKQNVSITSAFVGLQGQSYAINPIFLYTSGPHESVIKVNLAQHANINIETLKEQLRAAVTKTDSGILLSFEPADLVDQVMSMGANNPVEIVVQGKNIQQSRDIANKLKQSLHTVPYLRDVQVSQPLDYPTIQINYDRLRLGQMGLNLEQAGRSVTEGSSSSRLVQPVYWLDKSSGNSYQVQVEYPQLAMNSPEQVEQIPVGKAGDRNIYLRDIADWKKGNSIGEYDRINQQRFITLTANIYKEDLGNTIKEVNGAIKKLGALPQGVKVYLRGQSDILTQINTELSTGLLLAVVVICLMLTAYFQSFKTALVVLSVLPGVLAGSLLLLWLTGNTVNIQSFMGAIMAIGVAVSNAILLVSKAEQLRQLPDHNMSVGAQAAFNRFRPIIMTSIAMIAGMLPMSLGLGDTGKQTAPLGIAVVGGLLFSVFTSLWLVPIVYDRLTGRKKPVPVSLDPNDENSIHYDKSK</sequence>
<dbReference type="SUPFAM" id="SSF82693">
    <property type="entry name" value="Multidrug efflux transporter AcrB pore domain, PN1, PN2, PC1 and PC2 subdomains"/>
    <property type="match status" value="2"/>
</dbReference>
<gene>
    <name evidence="2" type="ORF">SAMN05444410_12211</name>
</gene>
<dbReference type="PANTHER" id="PTHR32063">
    <property type="match status" value="1"/>
</dbReference>
<feature type="transmembrane region" description="Helical" evidence="1">
    <location>
        <begin position="334"/>
        <end position="353"/>
    </location>
</feature>
<dbReference type="Gene3D" id="3.30.70.1440">
    <property type="entry name" value="Multidrug efflux transporter AcrB pore domain"/>
    <property type="match status" value="1"/>
</dbReference>
<proteinExistence type="predicted"/>
<feature type="transmembrane region" description="Helical" evidence="1">
    <location>
        <begin position="386"/>
        <end position="410"/>
    </location>
</feature>
<dbReference type="GO" id="GO:0042910">
    <property type="term" value="F:xenobiotic transmembrane transporter activity"/>
    <property type="evidence" value="ECO:0007669"/>
    <property type="project" value="TreeGrafter"/>
</dbReference>
<keyword evidence="3" id="KW-1185">Reference proteome</keyword>
<protein>
    <submittedName>
        <fullName evidence="2">Multidrug efflux pump subunit AcrB</fullName>
    </submittedName>
</protein>
<reference evidence="2 3" key="1">
    <citation type="submission" date="2016-10" db="EMBL/GenBank/DDBJ databases">
        <authorList>
            <person name="Varghese N."/>
            <person name="Submissions S."/>
        </authorList>
    </citation>
    <scope>NUCLEOTIDE SEQUENCE [LARGE SCALE GENOMIC DNA]</scope>
    <source>
        <strain evidence="2 3">DSM 25353</strain>
    </source>
</reference>
<feature type="transmembrane region" description="Helical" evidence="1">
    <location>
        <begin position="995"/>
        <end position="1018"/>
    </location>
</feature>
<dbReference type="Gene3D" id="3.30.2090.10">
    <property type="entry name" value="Multidrug efflux transporter AcrB TolC docking domain, DN and DC subdomains"/>
    <property type="match status" value="2"/>
</dbReference>
<dbReference type="SUPFAM" id="SSF82714">
    <property type="entry name" value="Multidrug efflux transporter AcrB TolC docking domain, DN and DC subdomains"/>
    <property type="match status" value="2"/>
</dbReference>